<organism evidence="6 7">
    <name type="scientific">Sphingomonas desiccabilis</name>
    <dbReference type="NCBI Taxonomy" id="429134"/>
    <lineage>
        <taxon>Bacteria</taxon>
        <taxon>Pseudomonadati</taxon>
        <taxon>Pseudomonadota</taxon>
        <taxon>Alphaproteobacteria</taxon>
        <taxon>Sphingomonadales</taxon>
        <taxon>Sphingomonadaceae</taxon>
        <taxon>Sphingomonas</taxon>
    </lineage>
</organism>
<dbReference type="RefSeq" id="WP_129341091.1">
    <property type="nucleotide sequence ID" value="NZ_JAWDJZ010000002.1"/>
</dbReference>
<dbReference type="PANTHER" id="PTHR33164">
    <property type="entry name" value="TRANSCRIPTIONAL REGULATOR, MARR FAMILY"/>
    <property type="match status" value="1"/>
</dbReference>
<keyword evidence="2" id="KW-0238">DNA-binding</keyword>
<evidence type="ECO:0000256" key="3">
    <source>
        <dbReference type="ARBA" id="ARBA00023163"/>
    </source>
</evidence>
<dbReference type="Proteomes" id="UP000292347">
    <property type="component" value="Unassembled WGS sequence"/>
</dbReference>
<evidence type="ECO:0000256" key="4">
    <source>
        <dbReference type="SAM" id="MobiDB-lite"/>
    </source>
</evidence>
<feature type="region of interest" description="Disordered" evidence="4">
    <location>
        <begin position="146"/>
        <end position="167"/>
    </location>
</feature>
<dbReference type="Gene3D" id="1.10.10.10">
    <property type="entry name" value="Winged helix-like DNA-binding domain superfamily/Winged helix DNA-binding domain"/>
    <property type="match status" value="1"/>
</dbReference>
<dbReference type="InterPro" id="IPR023187">
    <property type="entry name" value="Tscrpt_reg_MarR-type_CS"/>
</dbReference>
<dbReference type="InterPro" id="IPR036390">
    <property type="entry name" value="WH_DNA-bd_sf"/>
</dbReference>
<evidence type="ECO:0000313" key="7">
    <source>
        <dbReference type="Proteomes" id="UP000292347"/>
    </source>
</evidence>
<accession>A0A4V1QQ15</accession>
<dbReference type="PROSITE" id="PS01117">
    <property type="entry name" value="HTH_MARR_1"/>
    <property type="match status" value="1"/>
</dbReference>
<keyword evidence="3" id="KW-0804">Transcription</keyword>
<dbReference type="OrthoDB" id="582199at2"/>
<protein>
    <submittedName>
        <fullName evidence="6">MarR family transcriptional regulator</fullName>
    </submittedName>
</protein>
<reference evidence="6 7" key="1">
    <citation type="submission" date="2019-01" db="EMBL/GenBank/DDBJ databases">
        <title>Sphingomonas mucosissima sp. nov. and Sphingomonas desiccabilis sp. nov., from biological soil crusts in the Colorado Plateau, USA.</title>
        <authorList>
            <person name="Zhu D."/>
        </authorList>
    </citation>
    <scope>NUCLEOTIDE SEQUENCE [LARGE SCALE GENOMIC DNA]</scope>
    <source>
        <strain evidence="6 7">CP1D</strain>
    </source>
</reference>
<gene>
    <name evidence="6" type="ORF">EO081_06765</name>
</gene>
<evidence type="ECO:0000256" key="2">
    <source>
        <dbReference type="ARBA" id="ARBA00023125"/>
    </source>
</evidence>
<dbReference type="GO" id="GO:0003700">
    <property type="term" value="F:DNA-binding transcription factor activity"/>
    <property type="evidence" value="ECO:0007669"/>
    <property type="project" value="InterPro"/>
</dbReference>
<dbReference type="EMBL" id="SDPT01000001">
    <property type="protein sequence ID" value="RXZ35717.1"/>
    <property type="molecule type" value="Genomic_DNA"/>
</dbReference>
<feature type="domain" description="HTH marR-type" evidence="5">
    <location>
        <begin position="10"/>
        <end position="143"/>
    </location>
</feature>
<sequence>MEGPHEMTDTDSLISDFGRLFLRLRRIADAHLAGQGVSVARMKLLMYLRCEHNSPRAADIASVFGHSPRTVSEAIEGLERDGLVRRTPDPMDRRVKRISLTSAGEAAVAAAEPLRLRLNDVIFGVLDEEERSQFREMLAKLGRAADALEEQGGLEPRAERSKAPGSD</sequence>
<dbReference type="GO" id="GO:0006950">
    <property type="term" value="P:response to stress"/>
    <property type="evidence" value="ECO:0007669"/>
    <property type="project" value="TreeGrafter"/>
</dbReference>
<keyword evidence="7" id="KW-1185">Reference proteome</keyword>
<dbReference type="InterPro" id="IPR039422">
    <property type="entry name" value="MarR/SlyA-like"/>
</dbReference>
<dbReference type="SMART" id="SM00347">
    <property type="entry name" value="HTH_MARR"/>
    <property type="match status" value="1"/>
</dbReference>
<dbReference type="GO" id="GO:0003677">
    <property type="term" value="F:DNA binding"/>
    <property type="evidence" value="ECO:0007669"/>
    <property type="project" value="UniProtKB-KW"/>
</dbReference>
<proteinExistence type="predicted"/>
<dbReference type="InterPro" id="IPR036388">
    <property type="entry name" value="WH-like_DNA-bd_sf"/>
</dbReference>
<name>A0A4V1QQ15_9SPHN</name>
<evidence type="ECO:0000313" key="6">
    <source>
        <dbReference type="EMBL" id="RXZ35717.1"/>
    </source>
</evidence>
<evidence type="ECO:0000256" key="1">
    <source>
        <dbReference type="ARBA" id="ARBA00023015"/>
    </source>
</evidence>
<evidence type="ECO:0000259" key="5">
    <source>
        <dbReference type="PROSITE" id="PS50995"/>
    </source>
</evidence>
<dbReference type="InterPro" id="IPR000835">
    <property type="entry name" value="HTH_MarR-typ"/>
</dbReference>
<dbReference type="PROSITE" id="PS50995">
    <property type="entry name" value="HTH_MARR_2"/>
    <property type="match status" value="1"/>
</dbReference>
<comment type="caution">
    <text evidence="6">The sequence shown here is derived from an EMBL/GenBank/DDBJ whole genome shotgun (WGS) entry which is preliminary data.</text>
</comment>
<dbReference type="AlphaFoldDB" id="A0A4V1QQ15"/>
<dbReference type="PRINTS" id="PR00598">
    <property type="entry name" value="HTHMARR"/>
</dbReference>
<feature type="compositionally biased region" description="Basic and acidic residues" evidence="4">
    <location>
        <begin position="156"/>
        <end position="167"/>
    </location>
</feature>
<dbReference type="Pfam" id="PF01047">
    <property type="entry name" value="MarR"/>
    <property type="match status" value="1"/>
</dbReference>
<dbReference type="PANTHER" id="PTHR33164:SF43">
    <property type="entry name" value="HTH-TYPE TRANSCRIPTIONAL REPRESSOR YETL"/>
    <property type="match status" value="1"/>
</dbReference>
<dbReference type="SUPFAM" id="SSF46785">
    <property type="entry name" value="Winged helix' DNA-binding domain"/>
    <property type="match status" value="1"/>
</dbReference>
<keyword evidence="1" id="KW-0805">Transcription regulation</keyword>